<comment type="caution">
    <text evidence="1">The sequence shown here is derived from an EMBL/GenBank/DDBJ whole genome shotgun (WGS) entry which is preliminary data.</text>
</comment>
<evidence type="ECO:0000313" key="1">
    <source>
        <dbReference type="EMBL" id="CAK5056044.1"/>
    </source>
</evidence>
<evidence type="ECO:0000313" key="2">
    <source>
        <dbReference type="Proteomes" id="UP001497535"/>
    </source>
</evidence>
<dbReference type="EMBL" id="CAVMJV010000016">
    <property type="protein sequence ID" value="CAK5056044.1"/>
    <property type="molecule type" value="Genomic_DNA"/>
</dbReference>
<gene>
    <name evidence="1" type="ORF">MENTE1834_LOCUS14800</name>
</gene>
<reference evidence="1" key="1">
    <citation type="submission" date="2023-11" db="EMBL/GenBank/DDBJ databases">
        <authorList>
            <person name="Poullet M."/>
        </authorList>
    </citation>
    <scope>NUCLEOTIDE SEQUENCE</scope>
    <source>
        <strain evidence="1">E1834</strain>
    </source>
</reference>
<sequence>MITNYFYLILIFFIFIFLFFLHRPLPHFIADRWKIQIIEFLMRISNEYLGDLVESFSGPIMRNKFTRFFSSLPFYFFPVRVPNWCLINVGYIAGIKCRFYLPQGEFKRNNALIVFIHGGGWCMGRPSKII</sequence>
<proteinExistence type="predicted"/>
<dbReference type="Proteomes" id="UP001497535">
    <property type="component" value="Unassembled WGS sequence"/>
</dbReference>
<name>A0ACB0YQ42_MELEN</name>
<organism evidence="1 2">
    <name type="scientific">Meloidogyne enterolobii</name>
    <name type="common">Root-knot nematode worm</name>
    <name type="synonym">Meloidogyne mayaguensis</name>
    <dbReference type="NCBI Taxonomy" id="390850"/>
    <lineage>
        <taxon>Eukaryota</taxon>
        <taxon>Metazoa</taxon>
        <taxon>Ecdysozoa</taxon>
        <taxon>Nematoda</taxon>
        <taxon>Chromadorea</taxon>
        <taxon>Rhabditida</taxon>
        <taxon>Tylenchina</taxon>
        <taxon>Tylenchomorpha</taxon>
        <taxon>Tylenchoidea</taxon>
        <taxon>Meloidogynidae</taxon>
        <taxon>Meloidogyninae</taxon>
        <taxon>Meloidogyne</taxon>
    </lineage>
</organism>
<protein>
    <submittedName>
        <fullName evidence="1">Uncharacterized protein</fullName>
    </submittedName>
</protein>
<accession>A0ACB0YQ42</accession>
<keyword evidence="2" id="KW-1185">Reference proteome</keyword>